<dbReference type="Proteomes" id="UP001497453">
    <property type="component" value="Chromosome 11"/>
</dbReference>
<name>A0ABP1CUN3_9APHY</name>
<gene>
    <name evidence="2" type="ORF">GFSPODELE1_LOCUS2648</name>
</gene>
<dbReference type="PROSITE" id="PS50013">
    <property type="entry name" value="CHROMO_2"/>
    <property type="match status" value="1"/>
</dbReference>
<feature type="domain" description="Chromo" evidence="1">
    <location>
        <begin position="37"/>
        <end position="90"/>
    </location>
</feature>
<dbReference type="InterPro" id="IPR016197">
    <property type="entry name" value="Chromo-like_dom_sf"/>
</dbReference>
<protein>
    <recommendedName>
        <fullName evidence="1">Chromo domain-containing protein</fullName>
    </recommendedName>
</protein>
<organism evidence="2 3">
    <name type="scientific">Somion occarium</name>
    <dbReference type="NCBI Taxonomy" id="3059160"/>
    <lineage>
        <taxon>Eukaryota</taxon>
        <taxon>Fungi</taxon>
        <taxon>Dikarya</taxon>
        <taxon>Basidiomycota</taxon>
        <taxon>Agaricomycotina</taxon>
        <taxon>Agaricomycetes</taxon>
        <taxon>Polyporales</taxon>
        <taxon>Cerrenaceae</taxon>
        <taxon>Somion</taxon>
    </lineage>
</organism>
<evidence type="ECO:0000313" key="3">
    <source>
        <dbReference type="Proteomes" id="UP001497453"/>
    </source>
</evidence>
<dbReference type="EMBL" id="OZ037954">
    <property type="protein sequence ID" value="CAL1699391.1"/>
    <property type="molecule type" value="Genomic_DNA"/>
</dbReference>
<dbReference type="SUPFAM" id="SSF54160">
    <property type="entry name" value="Chromo domain-like"/>
    <property type="match status" value="1"/>
</dbReference>
<accession>A0ABP1CUN3</accession>
<sequence>MASVSSKIWRNNATNTPPAFACFSSCTNPSLAEPGRFFVDHIIGRKPHCGNSGSFLWLVKWEGYPIADASWQTQADFPRSEYYTCAFDERARREGHDVSEYNSNILLREARDAGWR</sequence>
<keyword evidence="3" id="KW-1185">Reference proteome</keyword>
<proteinExistence type="predicted"/>
<evidence type="ECO:0000313" key="2">
    <source>
        <dbReference type="EMBL" id="CAL1699391.1"/>
    </source>
</evidence>
<dbReference type="InterPro" id="IPR000953">
    <property type="entry name" value="Chromo/chromo_shadow_dom"/>
</dbReference>
<reference evidence="3" key="1">
    <citation type="submission" date="2024-04" db="EMBL/GenBank/DDBJ databases">
        <authorList>
            <person name="Shaw F."/>
            <person name="Minotto A."/>
        </authorList>
    </citation>
    <scope>NUCLEOTIDE SEQUENCE [LARGE SCALE GENOMIC DNA]</scope>
</reference>
<evidence type="ECO:0000259" key="1">
    <source>
        <dbReference type="PROSITE" id="PS50013"/>
    </source>
</evidence>
<dbReference type="Gene3D" id="2.40.50.40">
    <property type="match status" value="1"/>
</dbReference>